<accession>A0AAD1X2R5</accession>
<feature type="region of interest" description="Disordered" evidence="2">
    <location>
        <begin position="466"/>
        <end position="510"/>
    </location>
</feature>
<reference evidence="3" key="1">
    <citation type="submission" date="2023-07" db="EMBL/GenBank/DDBJ databases">
        <authorList>
            <consortium name="AG Swart"/>
            <person name="Singh M."/>
            <person name="Singh A."/>
            <person name="Seah K."/>
            <person name="Emmerich C."/>
        </authorList>
    </citation>
    <scope>NUCLEOTIDE SEQUENCE</scope>
    <source>
        <strain evidence="3">DP1</strain>
    </source>
</reference>
<evidence type="ECO:0000256" key="2">
    <source>
        <dbReference type="SAM" id="MobiDB-lite"/>
    </source>
</evidence>
<evidence type="ECO:0000313" key="3">
    <source>
        <dbReference type="EMBL" id="CAI2360898.1"/>
    </source>
</evidence>
<keyword evidence="4" id="KW-1185">Reference proteome</keyword>
<name>A0AAD1X2R5_EUPCR</name>
<dbReference type="EMBL" id="CAMPGE010002092">
    <property type="protein sequence ID" value="CAI2360898.1"/>
    <property type="molecule type" value="Genomic_DNA"/>
</dbReference>
<evidence type="ECO:0000313" key="4">
    <source>
        <dbReference type="Proteomes" id="UP001295684"/>
    </source>
</evidence>
<proteinExistence type="predicted"/>
<evidence type="ECO:0000256" key="1">
    <source>
        <dbReference type="SAM" id="Coils"/>
    </source>
</evidence>
<comment type="caution">
    <text evidence="3">The sequence shown here is derived from an EMBL/GenBank/DDBJ whole genome shotgun (WGS) entry which is preliminary data.</text>
</comment>
<sequence>MADFLDKNELRNDTSSRFLENDQNSSSYLDEGGTGMNRQHFIKGRRSSKISMMNAKHKTSLSLSRFTGNQSLSGLRGKFGRNKSLLNYKDSKQDFDTKHKHTMAEIISSVTKCLKIREAVEDQYINEDKLKLLNKENKVLRTNVKKLNEYLSSFLTHVKEFKQKTHSSMSYKYGSHGKLKKNRDEKLKAQDQETQNYSKMLKNLREEHLKTKNRVFQVQDPRYILNLKKEVKKTKEKIREMTSENTNLKAQEFSTNKKLDQVLHQGKNDAMNKISQLLKDLMALEERKSKYDKKIEFQIKTEIDIDEEIQNSKARANEIEQKARQEGLLDQKDDQYSPLYSPERVKAMKQKIEKHSLSAIHRKFFTKIIKQKKKLQGILSNYNDNVIMHRTMLSKDTTLSIDINTSEEYLTNKSQEVLQVDKHPLIEKINKSLSSLKKSLPQITNKLKWDKPIWHNKQKLRGFKRTNKSKRMFHSEDSRHHQNTRNGAVNNEYDDEPQSYKTIANKDRAR</sequence>
<dbReference type="Proteomes" id="UP001295684">
    <property type="component" value="Unassembled WGS sequence"/>
</dbReference>
<feature type="coiled-coil region" evidence="1">
    <location>
        <begin position="187"/>
        <end position="294"/>
    </location>
</feature>
<protein>
    <submittedName>
        <fullName evidence="3">Uncharacterized protein</fullName>
    </submittedName>
</protein>
<dbReference type="AlphaFoldDB" id="A0AAD1X2R5"/>
<keyword evidence="1" id="KW-0175">Coiled coil</keyword>
<organism evidence="3 4">
    <name type="scientific">Euplotes crassus</name>
    <dbReference type="NCBI Taxonomy" id="5936"/>
    <lineage>
        <taxon>Eukaryota</taxon>
        <taxon>Sar</taxon>
        <taxon>Alveolata</taxon>
        <taxon>Ciliophora</taxon>
        <taxon>Intramacronucleata</taxon>
        <taxon>Spirotrichea</taxon>
        <taxon>Hypotrichia</taxon>
        <taxon>Euplotida</taxon>
        <taxon>Euplotidae</taxon>
        <taxon>Moneuplotes</taxon>
    </lineage>
</organism>
<feature type="region of interest" description="Disordered" evidence="2">
    <location>
        <begin position="15"/>
        <end position="38"/>
    </location>
</feature>
<feature type="compositionally biased region" description="Polar residues" evidence="2">
    <location>
        <begin position="15"/>
        <end position="28"/>
    </location>
</feature>
<gene>
    <name evidence="3" type="ORF">ECRASSUSDP1_LOCUS2206</name>
</gene>